<evidence type="ECO:0000259" key="3">
    <source>
        <dbReference type="Pfam" id="PF01321"/>
    </source>
</evidence>
<dbReference type="InterPro" id="IPR036005">
    <property type="entry name" value="Creatinase/aminopeptidase-like"/>
</dbReference>
<dbReference type="SUPFAM" id="SSF55920">
    <property type="entry name" value="Creatinase/aminopeptidase"/>
    <property type="match status" value="1"/>
</dbReference>
<evidence type="ECO:0000313" key="5">
    <source>
        <dbReference type="Proteomes" id="UP000001400"/>
    </source>
</evidence>
<dbReference type="InterPro" id="IPR050659">
    <property type="entry name" value="Peptidase_M24B"/>
</dbReference>
<dbReference type="AlphaFoldDB" id="B5IA99"/>
<dbReference type="CDD" id="cd01092">
    <property type="entry name" value="APP-like"/>
    <property type="match status" value="1"/>
</dbReference>
<protein>
    <submittedName>
        <fullName evidence="4">Peptidase M24</fullName>
    </submittedName>
</protein>
<dbReference type="KEGG" id="abi:Aboo_0452"/>
<evidence type="ECO:0000313" key="4">
    <source>
        <dbReference type="EMBL" id="ADD08263.1"/>
    </source>
</evidence>
<dbReference type="eggNOG" id="arCOG01000">
    <property type="taxonomic scope" value="Archaea"/>
</dbReference>
<dbReference type="InterPro" id="IPR001131">
    <property type="entry name" value="Peptidase_M24B_aminopep-P_CS"/>
</dbReference>
<dbReference type="InterPro" id="IPR000587">
    <property type="entry name" value="Creatinase_N"/>
</dbReference>
<feature type="domain" description="Peptidase M24" evidence="2">
    <location>
        <begin position="142"/>
        <end position="343"/>
    </location>
</feature>
<proteinExistence type="inferred from homology"/>
<dbReference type="RefSeq" id="WP_008082430.1">
    <property type="nucleotide sequence ID" value="NC_013926.1"/>
</dbReference>
<comment type="similarity">
    <text evidence="1">Belongs to the peptidase M24B family.</text>
</comment>
<dbReference type="EMBL" id="CP001941">
    <property type="protein sequence ID" value="ADD08263.1"/>
    <property type="molecule type" value="Genomic_DNA"/>
</dbReference>
<dbReference type="InterPro" id="IPR000994">
    <property type="entry name" value="Pept_M24"/>
</dbReference>
<sequence length="361" mass="40748">MHQEKIFGNLKEDVDLILLFNRGEPVVELNFFYVTGLVEGGIFEGSYALVRPDKVTVLTSLLEETSAKKGKNEVKIYRTGKERNEMLKELVGNAKRIGLNFETLTVRDFEKLKEVLGEREYINVADVIMEARKIKSSEEIKLMREAAKIASEVADDIPDFLHEGMREYELAARIVYEMLRRGAESEAFTTISAFGENTAEPHYTAGARKLKKGDFVLCDFGARYHHYNSDITRTFVFGKASEMQRDIYYTVLKVQKMGIEMIKEGVNGKDIDTKVHEIIDSTRYRGRMTHSTGHGVGLAVHDHPGLSRLVDVPLKEGMVVTVEPGIYIPGFGGVRIEDDVLVKKDGYEVLTSAQKDELIEV</sequence>
<gene>
    <name evidence="4" type="ordered locus">Aboo_0452</name>
</gene>
<dbReference type="PANTHER" id="PTHR46112">
    <property type="entry name" value="AMINOPEPTIDASE"/>
    <property type="match status" value="1"/>
</dbReference>
<dbReference type="Gene3D" id="3.40.350.10">
    <property type="entry name" value="Creatinase/prolidase N-terminal domain"/>
    <property type="match status" value="1"/>
</dbReference>
<dbReference type="Gene3D" id="3.90.230.10">
    <property type="entry name" value="Creatinase/methionine aminopeptidase superfamily"/>
    <property type="match status" value="1"/>
</dbReference>
<dbReference type="PROSITE" id="PS00491">
    <property type="entry name" value="PROLINE_PEPTIDASE"/>
    <property type="match status" value="1"/>
</dbReference>
<dbReference type="SUPFAM" id="SSF53092">
    <property type="entry name" value="Creatinase/prolidase N-terminal domain"/>
    <property type="match status" value="1"/>
</dbReference>
<keyword evidence="5" id="KW-1185">Reference proteome</keyword>
<dbReference type="OrthoDB" id="1346at2157"/>
<dbReference type="HOGENOM" id="CLU_017266_4_0_2"/>
<dbReference type="Pfam" id="PF01321">
    <property type="entry name" value="Creatinase_N"/>
    <property type="match status" value="1"/>
</dbReference>
<organism evidence="4 5">
    <name type="scientific">Aciduliprofundum boonei (strain DSM 19572 / T469)</name>
    <dbReference type="NCBI Taxonomy" id="439481"/>
    <lineage>
        <taxon>Archaea</taxon>
        <taxon>Methanobacteriati</taxon>
        <taxon>Thermoplasmatota</taxon>
        <taxon>DHVE2 group</taxon>
        <taxon>Candidatus Aciduliprofundum</taxon>
    </lineage>
</organism>
<accession>B5IA99</accession>
<dbReference type="GeneID" id="8827395"/>
<feature type="domain" description="Creatinase N-terminal" evidence="3">
    <location>
        <begin position="12"/>
        <end position="134"/>
    </location>
</feature>
<evidence type="ECO:0000256" key="1">
    <source>
        <dbReference type="RuleBase" id="RU000590"/>
    </source>
</evidence>
<dbReference type="STRING" id="439481.Aboo_0452"/>
<name>B5IA99_ACIB4</name>
<dbReference type="Proteomes" id="UP000001400">
    <property type="component" value="Chromosome"/>
</dbReference>
<reference evidence="4" key="1">
    <citation type="submission" date="2010-02" db="EMBL/GenBank/DDBJ databases">
        <title>Complete sequence of Aciduliprofundum boonei T469.</title>
        <authorList>
            <consortium name="US DOE Joint Genome Institute"/>
            <person name="Lucas S."/>
            <person name="Copeland A."/>
            <person name="Lapidus A."/>
            <person name="Cheng J.-F."/>
            <person name="Bruce D."/>
            <person name="Goodwin L."/>
            <person name="Pitluck S."/>
            <person name="Saunders E."/>
            <person name="Detter J.C."/>
            <person name="Han C."/>
            <person name="Tapia R."/>
            <person name="Land M."/>
            <person name="Hauser L."/>
            <person name="Kyrpides N."/>
            <person name="Mikhailova N."/>
            <person name="Flores G."/>
            <person name="Reysenbach A.-L."/>
            <person name="Woyke T."/>
        </authorList>
    </citation>
    <scope>NUCLEOTIDE SEQUENCE</scope>
    <source>
        <strain evidence="4">T469</strain>
    </source>
</reference>
<dbReference type="PANTHER" id="PTHR46112:SF2">
    <property type="entry name" value="XAA-PRO AMINOPEPTIDASE P-RELATED"/>
    <property type="match status" value="1"/>
</dbReference>
<evidence type="ECO:0000259" key="2">
    <source>
        <dbReference type="Pfam" id="PF00557"/>
    </source>
</evidence>
<dbReference type="GO" id="GO:0046872">
    <property type="term" value="F:metal ion binding"/>
    <property type="evidence" value="ECO:0007669"/>
    <property type="project" value="UniProtKB-KW"/>
</dbReference>
<keyword evidence="1" id="KW-0479">Metal-binding</keyword>
<dbReference type="InterPro" id="IPR029149">
    <property type="entry name" value="Creatin/AminoP/Spt16_N"/>
</dbReference>
<dbReference type="Pfam" id="PF00557">
    <property type="entry name" value="Peptidase_M24"/>
    <property type="match status" value="1"/>
</dbReference>